<dbReference type="Proteomes" id="UP000613401">
    <property type="component" value="Unassembled WGS sequence"/>
</dbReference>
<name>A0A8H4FHB0_COLGL</name>
<protein>
    <recommendedName>
        <fullName evidence="4">EC7 protein</fullName>
    </recommendedName>
</protein>
<dbReference type="GeneID" id="69019389"/>
<comment type="caution">
    <text evidence="2">The sequence shown here is derived from an EMBL/GenBank/DDBJ whole genome shotgun (WGS) entry which is preliminary data.</text>
</comment>
<accession>A0A8H4FHB0</accession>
<evidence type="ECO:0000313" key="3">
    <source>
        <dbReference type="Proteomes" id="UP000613401"/>
    </source>
</evidence>
<reference evidence="2" key="1">
    <citation type="journal article" date="2020" name="Phytopathology">
        <title>Genome sequence and comparative analysis of Colletotrichum gloeosporioides isolated from Liriodendron leaves.</title>
        <authorList>
            <person name="Fu F.F."/>
            <person name="Hao Z."/>
            <person name="Wang P."/>
            <person name="Lu Y."/>
            <person name="Xue L.J."/>
            <person name="Wei G."/>
            <person name="Tian Y."/>
            <person name="Baishi H."/>
            <person name="Xu H."/>
            <person name="Shi J."/>
            <person name="Cheng T."/>
            <person name="Wang G."/>
            <person name="Yi Y."/>
            <person name="Chen J."/>
        </authorList>
    </citation>
    <scope>NUCLEOTIDE SEQUENCE</scope>
    <source>
        <strain evidence="2">Lc1</strain>
    </source>
</reference>
<dbReference type="AlphaFoldDB" id="A0A8H4FHB0"/>
<evidence type="ECO:0000313" key="2">
    <source>
        <dbReference type="EMBL" id="KAF3802025.1"/>
    </source>
</evidence>
<proteinExistence type="predicted"/>
<dbReference type="EMBL" id="WVTB01000065">
    <property type="protein sequence ID" value="KAF3802025.1"/>
    <property type="molecule type" value="Genomic_DNA"/>
</dbReference>
<keyword evidence="3" id="KW-1185">Reference proteome</keyword>
<feature type="chain" id="PRO_5034567093" description="EC7 protein" evidence="1">
    <location>
        <begin position="17"/>
        <end position="80"/>
    </location>
</feature>
<feature type="signal peptide" evidence="1">
    <location>
        <begin position="1"/>
        <end position="16"/>
    </location>
</feature>
<gene>
    <name evidence="2" type="ORF">GCG54_00012268</name>
</gene>
<dbReference type="RefSeq" id="XP_045261184.1">
    <property type="nucleotide sequence ID" value="XM_045412149.1"/>
</dbReference>
<organism evidence="2 3">
    <name type="scientific">Colletotrichum gloeosporioides</name>
    <name type="common">Anthracnose fungus</name>
    <name type="synonym">Glomerella cingulata</name>
    <dbReference type="NCBI Taxonomy" id="474922"/>
    <lineage>
        <taxon>Eukaryota</taxon>
        <taxon>Fungi</taxon>
        <taxon>Dikarya</taxon>
        <taxon>Ascomycota</taxon>
        <taxon>Pezizomycotina</taxon>
        <taxon>Sordariomycetes</taxon>
        <taxon>Hypocreomycetidae</taxon>
        <taxon>Glomerellales</taxon>
        <taxon>Glomerellaceae</taxon>
        <taxon>Colletotrichum</taxon>
        <taxon>Colletotrichum gloeosporioides species complex</taxon>
    </lineage>
</organism>
<keyword evidence="1" id="KW-0732">Signal</keyword>
<sequence length="80" mass="8423">MVAIRFLLALLPLAVAMPSQFESSSLVKRHCDQPKNCGALVQGTACDFCCAANVKPDGMHCKSRNTGCANGGTTFNCDAD</sequence>
<evidence type="ECO:0008006" key="4">
    <source>
        <dbReference type="Google" id="ProtNLM"/>
    </source>
</evidence>
<reference evidence="2" key="2">
    <citation type="submission" date="2020-03" db="EMBL/GenBank/DDBJ databases">
        <authorList>
            <person name="Fu F.-F."/>
            <person name="Chen J."/>
        </authorList>
    </citation>
    <scope>NUCLEOTIDE SEQUENCE</scope>
    <source>
        <strain evidence="2">Lc1</strain>
    </source>
</reference>
<evidence type="ECO:0000256" key="1">
    <source>
        <dbReference type="SAM" id="SignalP"/>
    </source>
</evidence>